<name>A0ABR4JCV1_9EURO</name>
<evidence type="ECO:0000313" key="1">
    <source>
        <dbReference type="EMBL" id="KAL2836833.1"/>
    </source>
</evidence>
<gene>
    <name evidence="1" type="ORF">BJY01DRAFT_52108</name>
</gene>
<dbReference type="Proteomes" id="UP001610446">
    <property type="component" value="Unassembled WGS sequence"/>
</dbReference>
<keyword evidence="2" id="KW-1185">Reference proteome</keyword>
<comment type="caution">
    <text evidence="1">The sequence shown here is derived from an EMBL/GenBank/DDBJ whole genome shotgun (WGS) entry which is preliminary data.</text>
</comment>
<protein>
    <submittedName>
        <fullName evidence="1">Uncharacterized protein</fullName>
    </submittedName>
</protein>
<proteinExistence type="predicted"/>
<dbReference type="EMBL" id="JBFXLU010000171">
    <property type="protein sequence ID" value="KAL2836833.1"/>
    <property type="molecule type" value="Genomic_DNA"/>
</dbReference>
<evidence type="ECO:0000313" key="2">
    <source>
        <dbReference type="Proteomes" id="UP001610446"/>
    </source>
</evidence>
<reference evidence="1 2" key="1">
    <citation type="submission" date="2024-07" db="EMBL/GenBank/DDBJ databases">
        <title>Section-level genome sequencing and comparative genomics of Aspergillus sections Usti and Cavernicolus.</title>
        <authorList>
            <consortium name="Lawrence Berkeley National Laboratory"/>
            <person name="Nybo J.L."/>
            <person name="Vesth T.C."/>
            <person name="Theobald S."/>
            <person name="Frisvad J.C."/>
            <person name="Larsen T.O."/>
            <person name="Kjaerboelling I."/>
            <person name="Rothschild-Mancinelli K."/>
            <person name="Lyhne E.K."/>
            <person name="Kogle M.E."/>
            <person name="Barry K."/>
            <person name="Clum A."/>
            <person name="Na H."/>
            <person name="Ledsgaard L."/>
            <person name="Lin J."/>
            <person name="Lipzen A."/>
            <person name="Kuo A."/>
            <person name="Riley R."/>
            <person name="Mondo S."/>
            <person name="Labutti K."/>
            <person name="Haridas S."/>
            <person name="Pangalinan J."/>
            <person name="Salamov A.A."/>
            <person name="Simmons B.A."/>
            <person name="Magnuson J.K."/>
            <person name="Chen J."/>
            <person name="Drula E."/>
            <person name="Henrissat B."/>
            <person name="Wiebenga A."/>
            <person name="Lubbers R.J."/>
            <person name="Gomes A.C."/>
            <person name="Makela M.R."/>
            <person name="Stajich J."/>
            <person name="Grigoriev I.V."/>
            <person name="Mortensen U.H."/>
            <person name="De Vries R.P."/>
            <person name="Baker S.E."/>
            <person name="Andersen M.R."/>
        </authorList>
    </citation>
    <scope>NUCLEOTIDE SEQUENCE [LARGE SCALE GENOMIC DNA]</scope>
    <source>
        <strain evidence="1 2">CBS 123904</strain>
    </source>
</reference>
<accession>A0ABR4JCV1</accession>
<sequence length="186" mass="20425">MPVYAAYQSTDTPSESSCISNSESAAYLHRGEVGLLWRIKSFLLLVNPMMSKKPMRRQSPPLSHRQSRLWPISNSAINLDCRIQAVHLPQKLALRSGGATILPAAGSVFGVANRQPSTTGTPTLSAPWRVTAAQIFALAGTGRFWQIRRGIWTKYLTDTALVALTKYTLSRTSSPLISLKHYSLLG</sequence>
<organism evidence="1 2">
    <name type="scientific">Aspergillus pseudoustus</name>
    <dbReference type="NCBI Taxonomy" id="1810923"/>
    <lineage>
        <taxon>Eukaryota</taxon>
        <taxon>Fungi</taxon>
        <taxon>Dikarya</taxon>
        <taxon>Ascomycota</taxon>
        <taxon>Pezizomycotina</taxon>
        <taxon>Eurotiomycetes</taxon>
        <taxon>Eurotiomycetidae</taxon>
        <taxon>Eurotiales</taxon>
        <taxon>Aspergillaceae</taxon>
        <taxon>Aspergillus</taxon>
        <taxon>Aspergillus subgen. Nidulantes</taxon>
    </lineage>
</organism>